<gene>
    <name evidence="1" type="ORF">HPB47_004077</name>
</gene>
<protein>
    <submittedName>
        <fullName evidence="1">Uncharacterized protein</fullName>
    </submittedName>
</protein>
<proteinExistence type="predicted"/>
<organism evidence="1 2">
    <name type="scientific">Ixodes persulcatus</name>
    <name type="common">Taiga tick</name>
    <dbReference type="NCBI Taxonomy" id="34615"/>
    <lineage>
        <taxon>Eukaryota</taxon>
        <taxon>Metazoa</taxon>
        <taxon>Ecdysozoa</taxon>
        <taxon>Arthropoda</taxon>
        <taxon>Chelicerata</taxon>
        <taxon>Arachnida</taxon>
        <taxon>Acari</taxon>
        <taxon>Parasitiformes</taxon>
        <taxon>Ixodida</taxon>
        <taxon>Ixodoidea</taxon>
        <taxon>Ixodidae</taxon>
        <taxon>Ixodinae</taxon>
        <taxon>Ixodes</taxon>
    </lineage>
</organism>
<accession>A0AC60PHL1</accession>
<reference evidence="1 2" key="1">
    <citation type="journal article" date="2020" name="Cell">
        <title>Large-Scale Comparative Analyses of Tick Genomes Elucidate Their Genetic Diversity and Vector Capacities.</title>
        <authorList>
            <consortium name="Tick Genome and Microbiome Consortium (TIGMIC)"/>
            <person name="Jia N."/>
            <person name="Wang J."/>
            <person name="Shi W."/>
            <person name="Du L."/>
            <person name="Sun Y."/>
            <person name="Zhan W."/>
            <person name="Jiang J.F."/>
            <person name="Wang Q."/>
            <person name="Zhang B."/>
            <person name="Ji P."/>
            <person name="Bell-Sakyi L."/>
            <person name="Cui X.M."/>
            <person name="Yuan T.T."/>
            <person name="Jiang B.G."/>
            <person name="Yang W.F."/>
            <person name="Lam T.T."/>
            <person name="Chang Q.C."/>
            <person name="Ding S.J."/>
            <person name="Wang X.J."/>
            <person name="Zhu J.G."/>
            <person name="Ruan X.D."/>
            <person name="Zhao L."/>
            <person name="Wei J.T."/>
            <person name="Ye R.Z."/>
            <person name="Que T.C."/>
            <person name="Du C.H."/>
            <person name="Zhou Y.H."/>
            <person name="Cheng J.X."/>
            <person name="Dai P.F."/>
            <person name="Guo W.B."/>
            <person name="Han X.H."/>
            <person name="Huang E.J."/>
            <person name="Li L.F."/>
            <person name="Wei W."/>
            <person name="Gao Y.C."/>
            <person name="Liu J.Z."/>
            <person name="Shao H.Z."/>
            <person name="Wang X."/>
            <person name="Wang C.C."/>
            <person name="Yang T.C."/>
            <person name="Huo Q.B."/>
            <person name="Li W."/>
            <person name="Chen H.Y."/>
            <person name="Chen S.E."/>
            <person name="Zhou L.G."/>
            <person name="Ni X.B."/>
            <person name="Tian J.H."/>
            <person name="Sheng Y."/>
            <person name="Liu T."/>
            <person name="Pan Y.S."/>
            <person name="Xia L.Y."/>
            <person name="Li J."/>
            <person name="Zhao F."/>
            <person name="Cao W.C."/>
        </authorList>
    </citation>
    <scope>NUCLEOTIDE SEQUENCE [LARGE SCALE GENOMIC DNA]</scope>
    <source>
        <strain evidence="1">Iper-2018</strain>
    </source>
</reference>
<name>A0AC60PHL1_IXOPE</name>
<dbReference type="EMBL" id="JABSTQ010010619">
    <property type="protein sequence ID" value="KAG0419461.1"/>
    <property type="molecule type" value="Genomic_DNA"/>
</dbReference>
<sequence>MSIESGQIQRAGREQDVESDTTTQFTAGDCAHLIAYCTSCIFIAAVVVVVTIFLLSYFEPSKPSSPIEPRPRVNYTQLLLDSLDRSIEPCDNFYKFVCSGWMRNHQKDYSSLIDALEADTILDAIEALEAVPLPKEVTDSSRHKGTSGTSRGAPETPAANALTKKDISIIKDSREPLNITNLYRGKALAQMKAEISAVHKAAYFYTSCKNIFAQSKIEKAHLRNFLGAYTKFPQVEVLDVSTIVGRLVELSLTWKVHVLFVVDVFADHDADAKPTVSLSPNIELETWLQLMNTLQETGKLREFMLSHLESIADVASSNADSLLKSIIEANIDIILFLRSDEGSIQAPTYDGLPYIIKGTTATTWLNAVNSQTQASFNVTRTDYLKVSNEGYFNQVGKLLIDQRQAERLSLFLGWHMVRLLAPLVTYKAVEVLYHNEKDLRQACFHRVMEVMPLTIIHPLLKLMPAPEALVITKTMVSDIRAALKWVFDRVPWMDVSTRKAALAKLAAMKQILLKPGFIKDMQGLDDHYSRFALYPDFFMTNMEAARVATGLKLETLAEGEVAENYAFQPLQLNAFYEGPLNTMFIPIGIIRPPFANENLSWPFNFAGLGAVVGHEIMHGFDTRGKDRDADGKHKNWWSPDVKKAYDGKVGCLEKAYNTNVLEENVADFASLPAVLKASTARSSAAGSGLFNEFTPVQQFFLNYCFKLCARTTEGAVGYATDEDRCNVPLRHLDNFAAAFKCEGHAAIIPTGKCNFWDLTV</sequence>
<evidence type="ECO:0000313" key="2">
    <source>
        <dbReference type="Proteomes" id="UP000805193"/>
    </source>
</evidence>
<comment type="caution">
    <text evidence="1">The sequence shown here is derived from an EMBL/GenBank/DDBJ whole genome shotgun (WGS) entry which is preliminary data.</text>
</comment>
<keyword evidence="2" id="KW-1185">Reference proteome</keyword>
<evidence type="ECO:0000313" key="1">
    <source>
        <dbReference type="EMBL" id="KAG0419461.1"/>
    </source>
</evidence>
<dbReference type="Proteomes" id="UP000805193">
    <property type="component" value="Unassembled WGS sequence"/>
</dbReference>